<evidence type="ECO:0000313" key="2">
    <source>
        <dbReference type="Proteomes" id="UP000630353"/>
    </source>
</evidence>
<comment type="caution">
    <text evidence="1">The sequence shown here is derived from an EMBL/GenBank/DDBJ whole genome shotgun (WGS) entry which is preliminary data.</text>
</comment>
<dbReference type="EMBL" id="BMZS01000008">
    <property type="protein sequence ID" value="GHD56112.1"/>
    <property type="molecule type" value="Genomic_DNA"/>
</dbReference>
<name>A0A918XU95_9PROT</name>
<evidence type="ECO:0000313" key="1">
    <source>
        <dbReference type="EMBL" id="GHD56112.1"/>
    </source>
</evidence>
<dbReference type="RefSeq" id="WP_189992131.1">
    <property type="nucleotide sequence ID" value="NZ_BMZS01000008.1"/>
</dbReference>
<sequence length="76" mass="8117">MVKWVLMVFVGSSVPASVGHFATRDACIEAVPQVRIPETDTRGAVEGFASLNAKNVTMLCVPVERLMNESAPAADK</sequence>
<dbReference type="AlphaFoldDB" id="A0A918XU95"/>
<reference evidence="1" key="1">
    <citation type="journal article" date="2014" name="Int. J. Syst. Evol. Microbiol.">
        <title>Complete genome sequence of Corynebacterium casei LMG S-19264T (=DSM 44701T), isolated from a smear-ripened cheese.</title>
        <authorList>
            <consortium name="US DOE Joint Genome Institute (JGI-PGF)"/>
            <person name="Walter F."/>
            <person name="Albersmeier A."/>
            <person name="Kalinowski J."/>
            <person name="Ruckert C."/>
        </authorList>
    </citation>
    <scope>NUCLEOTIDE SEQUENCE</scope>
    <source>
        <strain evidence="1">KCTC 42651</strain>
    </source>
</reference>
<proteinExistence type="predicted"/>
<accession>A0A918XU95</accession>
<protein>
    <submittedName>
        <fullName evidence="1">Uncharacterized protein</fullName>
    </submittedName>
</protein>
<reference evidence="1" key="2">
    <citation type="submission" date="2020-09" db="EMBL/GenBank/DDBJ databases">
        <authorList>
            <person name="Sun Q."/>
            <person name="Kim S."/>
        </authorList>
    </citation>
    <scope>NUCLEOTIDE SEQUENCE</scope>
    <source>
        <strain evidence="1">KCTC 42651</strain>
    </source>
</reference>
<keyword evidence="2" id="KW-1185">Reference proteome</keyword>
<organism evidence="1 2">
    <name type="scientific">Thalassobaculum fulvum</name>
    <dbReference type="NCBI Taxonomy" id="1633335"/>
    <lineage>
        <taxon>Bacteria</taxon>
        <taxon>Pseudomonadati</taxon>
        <taxon>Pseudomonadota</taxon>
        <taxon>Alphaproteobacteria</taxon>
        <taxon>Rhodospirillales</taxon>
        <taxon>Thalassobaculaceae</taxon>
        <taxon>Thalassobaculum</taxon>
    </lineage>
</organism>
<gene>
    <name evidence="1" type="ORF">GCM10017083_35840</name>
</gene>
<dbReference type="Proteomes" id="UP000630353">
    <property type="component" value="Unassembled WGS sequence"/>
</dbReference>